<comment type="caution">
    <text evidence="2">The sequence shown here is derived from an EMBL/GenBank/DDBJ whole genome shotgun (WGS) entry which is preliminary data.</text>
</comment>
<accession>A0A4R5W2K8</accession>
<organism evidence="2 3">
    <name type="scientific">Sapientia aquatica</name>
    <dbReference type="NCBI Taxonomy" id="1549640"/>
    <lineage>
        <taxon>Bacteria</taxon>
        <taxon>Pseudomonadati</taxon>
        <taxon>Pseudomonadota</taxon>
        <taxon>Betaproteobacteria</taxon>
        <taxon>Burkholderiales</taxon>
        <taxon>Oxalobacteraceae</taxon>
        <taxon>Sapientia</taxon>
    </lineage>
</organism>
<name>A0A4R5W2K8_9BURK</name>
<proteinExistence type="predicted"/>
<evidence type="ECO:0000256" key="1">
    <source>
        <dbReference type="SAM" id="SignalP"/>
    </source>
</evidence>
<dbReference type="OrthoDB" id="5296954at2"/>
<dbReference type="AlphaFoldDB" id="A0A4R5W2K8"/>
<dbReference type="Pfam" id="PF12915">
    <property type="entry name" value="DUF3833"/>
    <property type="match status" value="1"/>
</dbReference>
<dbReference type="Proteomes" id="UP000294829">
    <property type="component" value="Unassembled WGS sequence"/>
</dbReference>
<keyword evidence="3" id="KW-1185">Reference proteome</keyword>
<feature type="signal peptide" evidence="1">
    <location>
        <begin position="1"/>
        <end position="25"/>
    </location>
</feature>
<dbReference type="InterPro" id="IPR024409">
    <property type="entry name" value="DUF3833"/>
</dbReference>
<dbReference type="EMBL" id="SMYL01000006">
    <property type="protein sequence ID" value="TDK65314.1"/>
    <property type="molecule type" value="Genomic_DNA"/>
</dbReference>
<feature type="chain" id="PRO_5020367141" evidence="1">
    <location>
        <begin position="26"/>
        <end position="183"/>
    </location>
</feature>
<keyword evidence="1" id="KW-0732">Signal</keyword>
<gene>
    <name evidence="2" type="ORF">E2I14_12885</name>
</gene>
<evidence type="ECO:0000313" key="3">
    <source>
        <dbReference type="Proteomes" id="UP000294829"/>
    </source>
</evidence>
<dbReference type="PROSITE" id="PS51257">
    <property type="entry name" value="PROKAR_LIPOPROTEIN"/>
    <property type="match status" value="1"/>
</dbReference>
<sequence length="183" mass="20724">MRKCIQSWLSKAALLAATLLLASCAAPDVTHYAKVQPKLDLVTYFSGTTDAWGMFQQRNGEVTKRFHVEIIGTQKDGKLILDEHFVYDDGTKQQRIWTLVKSADGLWHGTAADVVGEAIGQVSGNTLHWQYTLLLPVDNDSYQMRFDDWMYLMDDQSMMNRASMSKFGIEFGQVTLFFKKRGG</sequence>
<reference evidence="2 3" key="1">
    <citation type="submission" date="2019-03" db="EMBL/GenBank/DDBJ databases">
        <title>Sapientia aquatica gen. nov., sp. nov., isolated from a crater lake.</title>
        <authorList>
            <person name="Felfoldi T."/>
            <person name="Szabo A."/>
            <person name="Toth E."/>
            <person name="Schumann P."/>
            <person name="Keki Z."/>
            <person name="Marialigeti K."/>
            <person name="Mathe I."/>
        </authorList>
    </citation>
    <scope>NUCLEOTIDE SEQUENCE [LARGE SCALE GENOMIC DNA]</scope>
    <source>
        <strain evidence="2 3">SA-152</strain>
    </source>
</reference>
<evidence type="ECO:0000313" key="2">
    <source>
        <dbReference type="EMBL" id="TDK65314.1"/>
    </source>
</evidence>
<protein>
    <submittedName>
        <fullName evidence="2">DUF3833 domain-containing protein</fullName>
    </submittedName>
</protein>
<dbReference type="RefSeq" id="WP_133329153.1">
    <property type="nucleotide sequence ID" value="NZ_SMYL01000006.1"/>
</dbReference>